<proteinExistence type="inferred from homology"/>
<evidence type="ECO:0000256" key="2">
    <source>
        <dbReference type="ARBA" id="ARBA00012856"/>
    </source>
</evidence>
<dbReference type="PROSITE" id="PS00075">
    <property type="entry name" value="DHFR_1"/>
    <property type="match status" value="1"/>
</dbReference>
<evidence type="ECO:0000256" key="7">
    <source>
        <dbReference type="RuleBase" id="RU004474"/>
    </source>
</evidence>
<comment type="similarity">
    <text evidence="7">Belongs to the dihydrofolate reductase family.</text>
</comment>
<evidence type="ECO:0000313" key="9">
    <source>
        <dbReference type="Proteomes" id="UP000694904"/>
    </source>
</evidence>
<evidence type="ECO:0000256" key="3">
    <source>
        <dbReference type="ARBA" id="ARBA00022563"/>
    </source>
</evidence>
<reference evidence="9" key="2">
    <citation type="journal article" date="2016" name="G3 (Bethesda)">
        <title>Genome Evolution in Three Species of Cactophilic Drosophila.</title>
        <authorList>
            <person name="Sanchez-Flores A."/>
            <person name="Penazola F."/>
            <person name="Carpinteyro-Ponce J."/>
            <person name="Nazario-Yepiz N."/>
            <person name="Abreu-Goodger C."/>
            <person name="Machado C.A."/>
            <person name="Markow T.A."/>
        </authorList>
    </citation>
    <scope>NUCLEOTIDE SEQUENCE [LARGE SCALE GENOMIC DNA]</scope>
</reference>
<dbReference type="RefSeq" id="XP_017862379.1">
    <property type="nucleotide sequence ID" value="XM_018006890.1"/>
</dbReference>
<keyword evidence="5" id="KW-0560">Oxidoreductase</keyword>
<dbReference type="Pfam" id="PF00186">
    <property type="entry name" value="DHFR_1"/>
    <property type="match status" value="1"/>
</dbReference>
<protein>
    <recommendedName>
        <fullName evidence="2">dihydrofolate reductase</fullName>
        <ecNumber evidence="2">1.5.1.3</ecNumber>
    </recommendedName>
</protein>
<dbReference type="PROSITE" id="PS51330">
    <property type="entry name" value="DHFR_2"/>
    <property type="match status" value="1"/>
</dbReference>
<dbReference type="PANTHER" id="PTHR48069:SF3">
    <property type="entry name" value="DIHYDROFOLATE REDUCTASE"/>
    <property type="match status" value="1"/>
</dbReference>
<dbReference type="PANTHER" id="PTHR48069">
    <property type="entry name" value="DIHYDROFOLATE REDUCTASE"/>
    <property type="match status" value="1"/>
</dbReference>
<sequence length="188" mass="21649">MLKYNLIVAVCENFGIGFKGDLPWRLKSELKYFSRTTKRINDPSKRNVVIMGRKTYFGVPPSKRPLPDRLNIVLSTTLTQEELPEGVLLCGSLDEAMQTLERKPLCDQVENIWIVGGSGVYAEAMESPRCHRLYITKIQEQFECDTFFPNIPASFHEVELTEDTPHGVQEENGIKFEYKILEKREHII</sequence>
<accession>A0ABM1P593</accession>
<dbReference type="InterPro" id="IPR012259">
    <property type="entry name" value="DHFR"/>
</dbReference>
<dbReference type="InterPro" id="IPR024072">
    <property type="entry name" value="DHFR-like_dom_sf"/>
</dbReference>
<evidence type="ECO:0000313" key="10">
    <source>
        <dbReference type="RefSeq" id="XP_017862379.1"/>
    </source>
</evidence>
<dbReference type="Gene3D" id="3.40.430.10">
    <property type="entry name" value="Dihydrofolate Reductase, subunit A"/>
    <property type="match status" value="1"/>
</dbReference>
<evidence type="ECO:0000259" key="8">
    <source>
        <dbReference type="PROSITE" id="PS51330"/>
    </source>
</evidence>
<dbReference type="GeneID" id="108613433"/>
<comment type="catalytic activity">
    <reaction evidence="6">
        <text>(6S)-5,6,7,8-tetrahydrofolate + NADP(+) = 7,8-dihydrofolate + NADPH + H(+)</text>
        <dbReference type="Rhea" id="RHEA:15009"/>
        <dbReference type="ChEBI" id="CHEBI:15378"/>
        <dbReference type="ChEBI" id="CHEBI:57451"/>
        <dbReference type="ChEBI" id="CHEBI:57453"/>
        <dbReference type="ChEBI" id="CHEBI:57783"/>
        <dbReference type="ChEBI" id="CHEBI:58349"/>
        <dbReference type="EC" id="1.5.1.3"/>
    </reaction>
</comment>
<evidence type="ECO:0000256" key="1">
    <source>
        <dbReference type="ARBA" id="ARBA00004903"/>
    </source>
</evidence>
<reference evidence="9" key="1">
    <citation type="journal article" date="1997" name="Nucleic Acids Res.">
        <title>tRNAscan-SE: a program for improved detection of transfer RNA genes in genomic sequence.</title>
        <authorList>
            <person name="Lowe T.M."/>
            <person name="Eddy S.R."/>
        </authorList>
    </citation>
    <scope>NUCLEOTIDE SEQUENCE [LARGE SCALE GENOMIC DNA]</scope>
</reference>
<evidence type="ECO:0000256" key="5">
    <source>
        <dbReference type="ARBA" id="ARBA00023002"/>
    </source>
</evidence>
<dbReference type="InterPro" id="IPR017925">
    <property type="entry name" value="DHFR_CS"/>
</dbReference>
<dbReference type="CDD" id="cd00209">
    <property type="entry name" value="DHFR"/>
    <property type="match status" value="1"/>
</dbReference>
<evidence type="ECO:0000256" key="4">
    <source>
        <dbReference type="ARBA" id="ARBA00022857"/>
    </source>
</evidence>
<keyword evidence="4" id="KW-0521">NADP</keyword>
<feature type="domain" description="DHFR" evidence="8">
    <location>
        <begin position="3"/>
        <end position="183"/>
    </location>
</feature>
<gene>
    <name evidence="10" type="primary">LOC108613433</name>
</gene>
<reference evidence="10" key="3">
    <citation type="submission" date="2025-08" db="UniProtKB">
        <authorList>
            <consortium name="RefSeq"/>
        </authorList>
    </citation>
    <scope>IDENTIFICATION</scope>
    <source>
        <tissue evidence="10">Whole organism</tissue>
    </source>
</reference>
<dbReference type="SUPFAM" id="SSF53597">
    <property type="entry name" value="Dihydrofolate reductase-like"/>
    <property type="match status" value="1"/>
</dbReference>
<keyword evidence="9" id="KW-1185">Reference proteome</keyword>
<name>A0ABM1P593_DROAR</name>
<organism evidence="9 10">
    <name type="scientific">Drosophila arizonae</name>
    <name type="common">Fruit fly</name>
    <dbReference type="NCBI Taxonomy" id="7263"/>
    <lineage>
        <taxon>Eukaryota</taxon>
        <taxon>Metazoa</taxon>
        <taxon>Ecdysozoa</taxon>
        <taxon>Arthropoda</taxon>
        <taxon>Hexapoda</taxon>
        <taxon>Insecta</taxon>
        <taxon>Pterygota</taxon>
        <taxon>Neoptera</taxon>
        <taxon>Endopterygota</taxon>
        <taxon>Diptera</taxon>
        <taxon>Brachycera</taxon>
        <taxon>Muscomorpha</taxon>
        <taxon>Ephydroidea</taxon>
        <taxon>Drosophilidae</taxon>
        <taxon>Drosophila</taxon>
    </lineage>
</organism>
<evidence type="ECO:0000256" key="6">
    <source>
        <dbReference type="ARBA" id="ARBA00048873"/>
    </source>
</evidence>
<dbReference type="Proteomes" id="UP000694904">
    <property type="component" value="Chromosome 2"/>
</dbReference>
<comment type="pathway">
    <text evidence="1">Cofactor biosynthesis; tetrahydrofolate biosynthesis; 5,6,7,8-tetrahydrofolate from 7,8-dihydrofolate: step 1/1.</text>
</comment>
<keyword evidence="3" id="KW-0554">One-carbon metabolism</keyword>
<dbReference type="PRINTS" id="PR00070">
    <property type="entry name" value="DHFR"/>
</dbReference>
<dbReference type="InterPro" id="IPR001796">
    <property type="entry name" value="DHFR_dom"/>
</dbReference>
<dbReference type="EC" id="1.5.1.3" evidence="2"/>